<dbReference type="EMBL" id="JADCKQ010000001">
    <property type="protein sequence ID" value="MBI1492158.1"/>
    <property type="molecule type" value="Genomic_DNA"/>
</dbReference>
<dbReference type="PANTHER" id="PTHR43514">
    <property type="entry name" value="ABC TRANSPORTER I FAMILY MEMBER 10"/>
    <property type="match status" value="1"/>
</dbReference>
<dbReference type="PROSITE" id="PS00211">
    <property type="entry name" value="ABC_TRANSPORTER_1"/>
    <property type="match status" value="1"/>
</dbReference>
<sequence>MDMLNVDIRLSRAGFDLQMACDIPLTGITALVGRSASGKSSLLRAIAGLDPCEGTIRFRGQDWQDGRRQKVIARKRRIGFVFQDIRLFDHMSVRENITYAQRWGHGETMAGLAMQEILDILDLVPLMDRPATVLSGGERQRVALARALAARPELLLLDEPLTGLDPQQKDRLIPRMQKVLAQTGCPALFVSHDKGEVARLADRSFQVNAGRISGPVDALPWLKGYVRKNAEGQERTISQQPQAGADPAVVFRLLPEHILLTMNDPGQHNADFSAPVRIAGENAQNTRLVFADGQEISVSREVMNGVTVGAGSTIWLTAGRVAIG</sequence>
<dbReference type="InterPro" id="IPR027417">
    <property type="entry name" value="P-loop_NTPase"/>
</dbReference>
<keyword evidence="2 4" id="KW-0067">ATP-binding</keyword>
<dbReference type="SMART" id="SM00382">
    <property type="entry name" value="AAA"/>
    <property type="match status" value="1"/>
</dbReference>
<evidence type="ECO:0000256" key="1">
    <source>
        <dbReference type="ARBA" id="ARBA00022741"/>
    </source>
</evidence>
<dbReference type="PANTHER" id="PTHR43514:SF4">
    <property type="entry name" value="ABC TRANSPORTER I FAMILY MEMBER 10"/>
    <property type="match status" value="1"/>
</dbReference>
<dbReference type="GO" id="GO:0005524">
    <property type="term" value="F:ATP binding"/>
    <property type="evidence" value="ECO:0007669"/>
    <property type="project" value="UniProtKB-KW"/>
</dbReference>
<protein>
    <submittedName>
        <fullName evidence="4">ATP-binding cassette domain-containing protein</fullName>
    </submittedName>
</protein>
<dbReference type="AlphaFoldDB" id="A0A8J7IHI6"/>
<evidence type="ECO:0000313" key="5">
    <source>
        <dbReference type="Proteomes" id="UP000640583"/>
    </source>
</evidence>
<dbReference type="PROSITE" id="PS50893">
    <property type="entry name" value="ABC_TRANSPORTER_2"/>
    <property type="match status" value="1"/>
</dbReference>
<dbReference type="GO" id="GO:0016887">
    <property type="term" value="F:ATP hydrolysis activity"/>
    <property type="evidence" value="ECO:0007669"/>
    <property type="project" value="InterPro"/>
</dbReference>
<comment type="caution">
    <text evidence="4">The sequence shown here is derived from an EMBL/GenBank/DDBJ whole genome shotgun (WGS) entry which is preliminary data.</text>
</comment>
<dbReference type="Proteomes" id="UP000640583">
    <property type="component" value="Unassembled WGS sequence"/>
</dbReference>
<dbReference type="InterPro" id="IPR017871">
    <property type="entry name" value="ABC_transporter-like_CS"/>
</dbReference>
<dbReference type="Pfam" id="PF00005">
    <property type="entry name" value="ABC_tran"/>
    <property type="match status" value="1"/>
</dbReference>
<evidence type="ECO:0000313" key="4">
    <source>
        <dbReference type="EMBL" id="MBI1492158.1"/>
    </source>
</evidence>
<name>A0A8J7IHI6_9RHOB</name>
<dbReference type="InterPro" id="IPR050334">
    <property type="entry name" value="Molybdenum_import_ModC"/>
</dbReference>
<dbReference type="RefSeq" id="WP_394355371.1">
    <property type="nucleotide sequence ID" value="NZ_JADCKQ010000001.1"/>
</dbReference>
<keyword evidence="1" id="KW-0547">Nucleotide-binding</keyword>
<accession>A0A8J7IHI6</accession>
<reference evidence="4" key="1">
    <citation type="submission" date="2020-10" db="EMBL/GenBank/DDBJ databases">
        <title>Paenihalocynthiibacter styelae gen. nov., sp. nov., isolated from stalked sea squirt Styela clava.</title>
        <authorList>
            <person name="Kim Y.-O."/>
            <person name="Yoon J.-H."/>
        </authorList>
    </citation>
    <scope>NUCLEOTIDE SEQUENCE</scope>
    <source>
        <strain evidence="4">MYP1-1</strain>
    </source>
</reference>
<feature type="domain" description="ABC transporter" evidence="3">
    <location>
        <begin position="1"/>
        <end position="234"/>
    </location>
</feature>
<dbReference type="SUPFAM" id="SSF52540">
    <property type="entry name" value="P-loop containing nucleoside triphosphate hydrolases"/>
    <property type="match status" value="1"/>
</dbReference>
<dbReference type="Gene3D" id="3.40.50.300">
    <property type="entry name" value="P-loop containing nucleotide triphosphate hydrolases"/>
    <property type="match status" value="1"/>
</dbReference>
<proteinExistence type="predicted"/>
<organism evidence="4 5">
    <name type="scientific">Halocynthiibacter styelae</name>
    <dbReference type="NCBI Taxonomy" id="2761955"/>
    <lineage>
        <taxon>Bacteria</taxon>
        <taxon>Pseudomonadati</taxon>
        <taxon>Pseudomonadota</taxon>
        <taxon>Alphaproteobacteria</taxon>
        <taxon>Rhodobacterales</taxon>
        <taxon>Paracoccaceae</taxon>
        <taxon>Halocynthiibacter</taxon>
    </lineage>
</organism>
<evidence type="ECO:0000256" key="2">
    <source>
        <dbReference type="ARBA" id="ARBA00022840"/>
    </source>
</evidence>
<evidence type="ECO:0000259" key="3">
    <source>
        <dbReference type="PROSITE" id="PS50893"/>
    </source>
</evidence>
<dbReference type="InterPro" id="IPR003593">
    <property type="entry name" value="AAA+_ATPase"/>
</dbReference>
<dbReference type="InterPro" id="IPR003439">
    <property type="entry name" value="ABC_transporter-like_ATP-bd"/>
</dbReference>
<keyword evidence="5" id="KW-1185">Reference proteome</keyword>
<gene>
    <name evidence="4" type="ORF">H1D41_00755</name>
</gene>